<dbReference type="EMBL" id="CAFBOP010000006">
    <property type="protein sequence ID" value="CAB4979765.1"/>
    <property type="molecule type" value="Genomic_DNA"/>
</dbReference>
<proteinExistence type="predicted"/>
<feature type="region of interest" description="Disordered" evidence="1">
    <location>
        <begin position="1"/>
        <end position="37"/>
    </location>
</feature>
<sequence length="114" mass="12501">MENKTSASKSAEEKSDELFNRIRNERPLTASGVSQPIEPTLDEARADLAKAISKIAHTALSKKYGPLAGTIAETTAVSVLKDLESNLYRAKGDFTLVAQELLDRALTSRQKRKK</sequence>
<evidence type="ECO:0000313" key="2">
    <source>
        <dbReference type="EMBL" id="CAB4777810.1"/>
    </source>
</evidence>
<dbReference type="EMBL" id="CAFAAC010000002">
    <property type="protein sequence ID" value="CAB4777810.1"/>
    <property type="molecule type" value="Genomic_DNA"/>
</dbReference>
<gene>
    <name evidence="2" type="ORF">UFOPK2967_00059</name>
    <name evidence="3" type="ORF">UFOPK3587_00155</name>
    <name evidence="4" type="ORF">UFOPK3984_00318</name>
    <name evidence="5" type="ORF">UFOPK4114_00407</name>
</gene>
<feature type="compositionally biased region" description="Basic and acidic residues" evidence="1">
    <location>
        <begin position="10"/>
        <end position="26"/>
    </location>
</feature>
<dbReference type="AlphaFoldDB" id="A0A6J7Q852"/>
<accession>A0A6J7Q852</accession>
<organism evidence="5">
    <name type="scientific">freshwater metagenome</name>
    <dbReference type="NCBI Taxonomy" id="449393"/>
    <lineage>
        <taxon>unclassified sequences</taxon>
        <taxon>metagenomes</taxon>
        <taxon>ecological metagenomes</taxon>
    </lineage>
</organism>
<name>A0A6J7Q852_9ZZZZ</name>
<dbReference type="EMBL" id="CAFBPP010000009">
    <property type="protein sequence ID" value="CAB5013738.1"/>
    <property type="molecule type" value="Genomic_DNA"/>
</dbReference>
<dbReference type="EMBL" id="CAFBMN010000004">
    <property type="protein sequence ID" value="CAB4895300.1"/>
    <property type="molecule type" value="Genomic_DNA"/>
</dbReference>
<protein>
    <submittedName>
        <fullName evidence="5">Unannotated protein</fullName>
    </submittedName>
</protein>
<evidence type="ECO:0000313" key="4">
    <source>
        <dbReference type="EMBL" id="CAB4979765.1"/>
    </source>
</evidence>
<evidence type="ECO:0000313" key="5">
    <source>
        <dbReference type="EMBL" id="CAB5013738.1"/>
    </source>
</evidence>
<evidence type="ECO:0000313" key="3">
    <source>
        <dbReference type="EMBL" id="CAB4895300.1"/>
    </source>
</evidence>
<evidence type="ECO:0000256" key="1">
    <source>
        <dbReference type="SAM" id="MobiDB-lite"/>
    </source>
</evidence>
<reference evidence="5" key="1">
    <citation type="submission" date="2020-05" db="EMBL/GenBank/DDBJ databases">
        <authorList>
            <person name="Chiriac C."/>
            <person name="Salcher M."/>
            <person name="Ghai R."/>
            <person name="Kavagutti S V."/>
        </authorList>
    </citation>
    <scope>NUCLEOTIDE SEQUENCE</scope>
</reference>